<evidence type="ECO:0000313" key="1">
    <source>
        <dbReference type="EMBL" id="KAK0045040.1"/>
    </source>
</evidence>
<feature type="non-terminal residue" evidence="1">
    <location>
        <position position="54"/>
    </location>
</feature>
<reference evidence="1" key="1">
    <citation type="journal article" date="2023" name="PLoS Negl. Trop. Dis.">
        <title>A genome sequence for Biomphalaria pfeifferi, the major vector snail for the human-infecting parasite Schistosoma mansoni.</title>
        <authorList>
            <person name="Bu L."/>
            <person name="Lu L."/>
            <person name="Laidemitt M.R."/>
            <person name="Zhang S.M."/>
            <person name="Mutuku M."/>
            <person name="Mkoji G."/>
            <person name="Steinauer M."/>
            <person name="Loker E.S."/>
        </authorList>
    </citation>
    <scope>NUCLEOTIDE SEQUENCE</scope>
    <source>
        <strain evidence="1">KasaAsao</strain>
    </source>
</reference>
<sequence>MPEWIVTRCRSIQRHVTNDEERQKGAEYLHGTDYMSSCFVRLGQLRVKSTPMTR</sequence>
<gene>
    <name evidence="1" type="ORF">Bpfe_025519</name>
</gene>
<dbReference type="EMBL" id="JASAOG010000187">
    <property type="protein sequence ID" value="KAK0045040.1"/>
    <property type="molecule type" value="Genomic_DNA"/>
</dbReference>
<organism evidence="1 2">
    <name type="scientific">Biomphalaria pfeifferi</name>
    <name type="common">Bloodfluke planorb</name>
    <name type="synonym">Freshwater snail</name>
    <dbReference type="NCBI Taxonomy" id="112525"/>
    <lineage>
        <taxon>Eukaryota</taxon>
        <taxon>Metazoa</taxon>
        <taxon>Spiralia</taxon>
        <taxon>Lophotrochozoa</taxon>
        <taxon>Mollusca</taxon>
        <taxon>Gastropoda</taxon>
        <taxon>Heterobranchia</taxon>
        <taxon>Euthyneura</taxon>
        <taxon>Panpulmonata</taxon>
        <taxon>Hygrophila</taxon>
        <taxon>Lymnaeoidea</taxon>
        <taxon>Planorbidae</taxon>
        <taxon>Biomphalaria</taxon>
    </lineage>
</organism>
<reference evidence="1" key="2">
    <citation type="submission" date="2023-04" db="EMBL/GenBank/DDBJ databases">
        <authorList>
            <person name="Bu L."/>
            <person name="Lu L."/>
            <person name="Laidemitt M.R."/>
            <person name="Zhang S.M."/>
            <person name="Mutuku M."/>
            <person name="Mkoji G."/>
            <person name="Steinauer M."/>
            <person name="Loker E.S."/>
        </authorList>
    </citation>
    <scope>NUCLEOTIDE SEQUENCE</scope>
    <source>
        <strain evidence="1">KasaAsao</strain>
        <tissue evidence="1">Whole Snail</tissue>
    </source>
</reference>
<protein>
    <submittedName>
        <fullName evidence="1">Uncharacterized protein</fullName>
    </submittedName>
</protein>
<comment type="caution">
    <text evidence="1">The sequence shown here is derived from an EMBL/GenBank/DDBJ whole genome shotgun (WGS) entry which is preliminary data.</text>
</comment>
<keyword evidence="2" id="KW-1185">Reference proteome</keyword>
<name>A0AAD8AYY9_BIOPF</name>
<proteinExistence type="predicted"/>
<accession>A0AAD8AYY9</accession>
<dbReference type="AlphaFoldDB" id="A0AAD8AYY9"/>
<dbReference type="Proteomes" id="UP001233172">
    <property type="component" value="Unassembled WGS sequence"/>
</dbReference>
<evidence type="ECO:0000313" key="2">
    <source>
        <dbReference type="Proteomes" id="UP001233172"/>
    </source>
</evidence>